<keyword evidence="10" id="KW-1185">Reference proteome</keyword>
<evidence type="ECO:0000259" key="7">
    <source>
        <dbReference type="Pfam" id="PF05916"/>
    </source>
</evidence>
<dbReference type="PANTHER" id="PTHR21206">
    <property type="entry name" value="SLD5 PROTEIN"/>
    <property type="match status" value="1"/>
</dbReference>
<dbReference type="InterPro" id="IPR008591">
    <property type="entry name" value="GINS_Sld5"/>
</dbReference>
<organism evidence="9 10">
    <name type="scientific">Callosobruchus maculatus</name>
    <name type="common">Southern cowpea weevil</name>
    <name type="synonym">Pulse bruchid</name>
    <dbReference type="NCBI Taxonomy" id="64391"/>
    <lineage>
        <taxon>Eukaryota</taxon>
        <taxon>Metazoa</taxon>
        <taxon>Ecdysozoa</taxon>
        <taxon>Arthropoda</taxon>
        <taxon>Hexapoda</taxon>
        <taxon>Insecta</taxon>
        <taxon>Pterygota</taxon>
        <taxon>Neoptera</taxon>
        <taxon>Endopterygota</taxon>
        <taxon>Coleoptera</taxon>
        <taxon>Polyphaga</taxon>
        <taxon>Cucujiformia</taxon>
        <taxon>Chrysomeloidea</taxon>
        <taxon>Chrysomelidae</taxon>
        <taxon>Bruchinae</taxon>
        <taxon>Bruchini</taxon>
        <taxon>Callosobruchus</taxon>
    </lineage>
</organism>
<evidence type="ECO:0000259" key="8">
    <source>
        <dbReference type="Pfam" id="PF16922"/>
    </source>
</evidence>
<dbReference type="InterPro" id="IPR021151">
    <property type="entry name" value="GINS_A"/>
</dbReference>
<evidence type="ECO:0000313" key="10">
    <source>
        <dbReference type="Proteomes" id="UP000410492"/>
    </source>
</evidence>
<protein>
    <recommendedName>
        <fullName evidence="3 6">DNA replication complex GINS protein SLD5</fullName>
    </recommendedName>
</protein>
<dbReference type="CDD" id="cd11711">
    <property type="entry name" value="GINS_A_Sld5"/>
    <property type="match status" value="1"/>
</dbReference>
<dbReference type="PANTHER" id="PTHR21206:SF0">
    <property type="entry name" value="DNA REPLICATION COMPLEX GINS PROTEIN SLD5"/>
    <property type="match status" value="1"/>
</dbReference>
<keyword evidence="4 6" id="KW-0235">DNA replication</keyword>
<name>A0A653C0F1_CALMS</name>
<dbReference type="OrthoDB" id="338231at2759"/>
<proteinExistence type="inferred from homology"/>
<dbReference type="AlphaFoldDB" id="A0A653C0F1"/>
<dbReference type="PIRSF" id="PIRSF007764">
    <property type="entry name" value="Sld5"/>
    <property type="match status" value="1"/>
</dbReference>
<evidence type="ECO:0000256" key="4">
    <source>
        <dbReference type="ARBA" id="ARBA00022705"/>
    </source>
</evidence>
<dbReference type="Pfam" id="PF16922">
    <property type="entry name" value="SLD5_C"/>
    <property type="match status" value="1"/>
</dbReference>
<dbReference type="GO" id="GO:0000727">
    <property type="term" value="P:double-strand break repair via break-induced replication"/>
    <property type="evidence" value="ECO:0007669"/>
    <property type="project" value="TreeGrafter"/>
</dbReference>
<sequence>MDETAIEELDLSDAESFEEVQLTAAQVIEMMEEAWVNEKFAPEILPHKMEVVDCLLGQIAYMEENLQSLACTDFRKSVHQLEVDRLRFLVSSYLRTRLEKIETYVTHILKQEQLRHENKEDLYLSKQESKFAKEVAEAMKQNFDGLVSFYPGLPMEEWMSQPVQPNMHSFVFLKSKKDVNEVVIDDGTGATAGESDLVDFREGSQILMAYSSVAGLLKKGDVKLI</sequence>
<reference evidence="9 10" key="1">
    <citation type="submission" date="2019-01" db="EMBL/GenBank/DDBJ databases">
        <authorList>
            <person name="Sayadi A."/>
        </authorList>
    </citation>
    <scope>NUCLEOTIDE SEQUENCE [LARGE SCALE GENOMIC DNA]</scope>
</reference>
<feature type="domain" description="DNA replication complex GINS protein SLD5 C-terminal" evidence="8">
    <location>
        <begin position="165"/>
        <end position="225"/>
    </location>
</feature>
<evidence type="ECO:0000256" key="6">
    <source>
        <dbReference type="PIRNR" id="PIRNR007764"/>
    </source>
</evidence>
<comment type="function">
    <text evidence="6">The GINS complex plays an essential role in the initiation of DNA replication.</text>
</comment>
<dbReference type="GO" id="GO:0006261">
    <property type="term" value="P:DNA-templated DNA replication"/>
    <property type="evidence" value="ECO:0007669"/>
    <property type="project" value="InterPro"/>
</dbReference>
<dbReference type="EMBL" id="CAACVG010006745">
    <property type="protein sequence ID" value="VEN41387.1"/>
    <property type="molecule type" value="Genomic_DNA"/>
</dbReference>
<dbReference type="CDD" id="cd21692">
    <property type="entry name" value="GINS_B_Sld5"/>
    <property type="match status" value="1"/>
</dbReference>
<gene>
    <name evidence="9" type="ORF">CALMAC_LOCUS5223</name>
</gene>
<evidence type="ECO:0000313" key="9">
    <source>
        <dbReference type="EMBL" id="VEN41387.1"/>
    </source>
</evidence>
<dbReference type="Gene3D" id="3.40.5.60">
    <property type="match status" value="1"/>
</dbReference>
<dbReference type="InterPro" id="IPR036224">
    <property type="entry name" value="GINS_bundle-like_dom_sf"/>
</dbReference>
<dbReference type="SUPFAM" id="SSF160059">
    <property type="entry name" value="PriA/YqbF domain"/>
    <property type="match status" value="1"/>
</dbReference>
<evidence type="ECO:0000256" key="3">
    <source>
        <dbReference type="ARBA" id="ARBA00014804"/>
    </source>
</evidence>
<comment type="subcellular location">
    <subcellularLocation>
        <location evidence="1 6">Nucleus</location>
    </subcellularLocation>
</comment>
<feature type="domain" description="GINS subunit" evidence="7">
    <location>
        <begin position="77"/>
        <end position="141"/>
    </location>
</feature>
<dbReference type="Gene3D" id="1.20.58.1030">
    <property type="match status" value="1"/>
</dbReference>
<dbReference type="Proteomes" id="UP000410492">
    <property type="component" value="Unassembled WGS sequence"/>
</dbReference>
<dbReference type="Pfam" id="PF05916">
    <property type="entry name" value="Sld5"/>
    <property type="match status" value="1"/>
</dbReference>
<dbReference type="SUPFAM" id="SSF158573">
    <property type="entry name" value="GINS helical bundle-like"/>
    <property type="match status" value="1"/>
</dbReference>
<accession>A0A653C0F1</accession>
<dbReference type="InterPro" id="IPR038749">
    <property type="entry name" value="Sld5_GINS_A"/>
</dbReference>
<comment type="similarity">
    <text evidence="2 6">Belongs to the GINS4/SLD5 family.</text>
</comment>
<dbReference type="InterPro" id="IPR031633">
    <property type="entry name" value="SLD5_C"/>
</dbReference>
<evidence type="ECO:0000256" key="2">
    <source>
        <dbReference type="ARBA" id="ARBA00008187"/>
    </source>
</evidence>
<evidence type="ECO:0000256" key="1">
    <source>
        <dbReference type="ARBA" id="ARBA00004123"/>
    </source>
</evidence>
<dbReference type="GO" id="GO:0000811">
    <property type="term" value="C:GINS complex"/>
    <property type="evidence" value="ECO:0007669"/>
    <property type="project" value="UniProtKB-UniRule"/>
</dbReference>
<keyword evidence="5 6" id="KW-0539">Nucleus</keyword>
<evidence type="ECO:0000256" key="5">
    <source>
        <dbReference type="ARBA" id="ARBA00023242"/>
    </source>
</evidence>